<comment type="caution">
    <text evidence="2">The sequence shown here is derived from an EMBL/GenBank/DDBJ whole genome shotgun (WGS) entry which is preliminary data.</text>
</comment>
<proteinExistence type="predicted"/>
<dbReference type="EMBL" id="VWPL01000010">
    <property type="protein sequence ID" value="KAA5602061.1"/>
    <property type="molecule type" value="Genomic_DNA"/>
</dbReference>
<reference evidence="2 3" key="1">
    <citation type="submission" date="2019-09" db="EMBL/GenBank/DDBJ databases">
        <title>Draft Whole-Genome sequence of Blastochloris sulfoviridis DSM 729.</title>
        <authorList>
            <person name="Meyer T.E."/>
            <person name="Kyndt J.A."/>
        </authorList>
    </citation>
    <scope>NUCLEOTIDE SEQUENCE [LARGE SCALE GENOMIC DNA]</scope>
    <source>
        <strain evidence="2 3">DSM 729</strain>
    </source>
</reference>
<protein>
    <submittedName>
        <fullName evidence="2">Phasin family protein</fullName>
    </submittedName>
</protein>
<evidence type="ECO:0000313" key="2">
    <source>
        <dbReference type="EMBL" id="KAA5602061.1"/>
    </source>
</evidence>
<dbReference type="OrthoDB" id="7678100at2"/>
<accession>A0A5M6I1J6</accession>
<dbReference type="InterPro" id="IPR018968">
    <property type="entry name" value="Phasin"/>
</dbReference>
<name>A0A5M6I1J6_9HYPH</name>
<evidence type="ECO:0000259" key="1">
    <source>
        <dbReference type="Pfam" id="PF09361"/>
    </source>
</evidence>
<dbReference type="RefSeq" id="WP_150097139.1">
    <property type="nucleotide sequence ID" value="NZ_VWPL01000010.1"/>
</dbReference>
<feature type="domain" description="Phasin" evidence="1">
    <location>
        <begin position="7"/>
        <end position="102"/>
    </location>
</feature>
<dbReference type="Proteomes" id="UP000323886">
    <property type="component" value="Unassembled WGS sequence"/>
</dbReference>
<evidence type="ECO:0000313" key="3">
    <source>
        <dbReference type="Proteomes" id="UP000323886"/>
    </source>
</evidence>
<organism evidence="2 3">
    <name type="scientific">Blastochloris sulfoviridis</name>
    <dbReference type="NCBI Taxonomy" id="50712"/>
    <lineage>
        <taxon>Bacteria</taxon>
        <taxon>Pseudomonadati</taxon>
        <taxon>Pseudomonadota</taxon>
        <taxon>Alphaproteobacteria</taxon>
        <taxon>Hyphomicrobiales</taxon>
        <taxon>Blastochloridaceae</taxon>
        <taxon>Blastochloris</taxon>
    </lineage>
</organism>
<gene>
    <name evidence="2" type="ORF">F1193_07540</name>
</gene>
<dbReference type="AlphaFoldDB" id="A0A5M6I1J6"/>
<dbReference type="Pfam" id="PF09361">
    <property type="entry name" value="Phasin_2"/>
    <property type="match status" value="1"/>
</dbReference>
<keyword evidence="3" id="KW-1185">Reference proteome</keyword>
<sequence length="112" mass="12264">MFQNFDEIQKLGKENVDLAVKSVSAVTKSAQAIAVEMVDYSKKSFEQGSAAAEKLLGARSLDKAMEIQTDYVKSAYESMISQATKLGALYTDLAKEAYKPYENVLGKLTPKS</sequence>